<evidence type="ECO:0000259" key="3">
    <source>
        <dbReference type="Pfam" id="PF02275"/>
    </source>
</evidence>
<reference evidence="4 5" key="1">
    <citation type="submission" date="2020-08" db="EMBL/GenBank/DDBJ databases">
        <title>Genome public.</title>
        <authorList>
            <person name="Liu C."/>
            <person name="Sun Q."/>
        </authorList>
    </citation>
    <scope>NUCLEOTIDE SEQUENCE [LARGE SCALE GENOMIC DNA]</scope>
    <source>
        <strain evidence="4 5">M29</strain>
    </source>
</reference>
<dbReference type="InterPro" id="IPR029132">
    <property type="entry name" value="CBAH/NAAA_C"/>
</dbReference>
<evidence type="ECO:0000256" key="2">
    <source>
        <dbReference type="ARBA" id="ARBA00022801"/>
    </source>
</evidence>
<evidence type="ECO:0000313" key="5">
    <source>
        <dbReference type="Proteomes" id="UP000649826"/>
    </source>
</evidence>
<dbReference type="Pfam" id="PF02275">
    <property type="entry name" value="CBAH"/>
    <property type="match status" value="1"/>
</dbReference>
<dbReference type="InterPro" id="IPR029055">
    <property type="entry name" value="Ntn_hydrolases_N"/>
</dbReference>
<dbReference type="Gene3D" id="3.60.60.10">
    <property type="entry name" value="Penicillin V Acylase, Chain A"/>
    <property type="match status" value="1"/>
</dbReference>
<evidence type="ECO:0000313" key="4">
    <source>
        <dbReference type="EMBL" id="MBC5781005.1"/>
    </source>
</evidence>
<dbReference type="PANTHER" id="PTHR35527">
    <property type="entry name" value="CHOLOYLGLYCINE HYDROLASE"/>
    <property type="match status" value="1"/>
</dbReference>
<sequence length="369" mass="41638">MKKHVKRISLIILCIILLLVGSFCIYYFSRFRTISSIQEVTPYGDGYNLYQMDIKYDYDLDQIIDYGITDNQSMIDAIIKEALPLLPVKIKAPDFGCTAFTMTDNQNQVHMGRNYDFKLDTSAMLVYCAPQNGYKSVAFAALDNISANTPDESMKKKLATLTSPFICLDGMNEKGVSIAVLTLDSEPVFQNTGKPTIATTLAIRLVLDRAASTQEAVNLLKEYDMFASSGRDYHFYITDASGDGRVIEYDCDSETRELVDTRSEAVTNFFVLYKDKVAPNQKNGIYGHGRERYDAVLKTFETETEHTNSTVWNALKASSQDPSPTDITSNTQWSINYNNTDLTAEIALRRNWDDKTIYNLSQNKIEPPN</sequence>
<protein>
    <submittedName>
        <fullName evidence="4">Linear amide C-N hydrolase</fullName>
    </submittedName>
</protein>
<proteinExistence type="inferred from homology"/>
<comment type="caution">
    <text evidence="4">The sequence shown here is derived from an EMBL/GenBank/DDBJ whole genome shotgun (WGS) entry which is preliminary data.</text>
</comment>
<gene>
    <name evidence="4" type="ORF">H8Z82_15420</name>
</gene>
<name>A0ABR7ILU3_9FIRM</name>
<evidence type="ECO:0000256" key="1">
    <source>
        <dbReference type="ARBA" id="ARBA00006625"/>
    </source>
</evidence>
<dbReference type="SUPFAM" id="SSF56235">
    <property type="entry name" value="N-terminal nucleophile aminohydrolases (Ntn hydrolases)"/>
    <property type="match status" value="1"/>
</dbReference>
<dbReference type="Proteomes" id="UP000649826">
    <property type="component" value="Unassembled WGS sequence"/>
</dbReference>
<feature type="domain" description="Choloylglycine hydrolase/NAAA C-terminal" evidence="3">
    <location>
        <begin position="97"/>
        <end position="250"/>
    </location>
</feature>
<dbReference type="PANTHER" id="PTHR35527:SF2">
    <property type="entry name" value="HYDROLASE"/>
    <property type="match status" value="1"/>
</dbReference>
<organism evidence="4 5">
    <name type="scientific">Blautia difficilis</name>
    <dbReference type="NCBI Taxonomy" id="2763027"/>
    <lineage>
        <taxon>Bacteria</taxon>
        <taxon>Bacillati</taxon>
        <taxon>Bacillota</taxon>
        <taxon>Clostridia</taxon>
        <taxon>Lachnospirales</taxon>
        <taxon>Lachnospiraceae</taxon>
        <taxon>Blautia</taxon>
    </lineage>
</organism>
<accession>A0ABR7ILU3</accession>
<dbReference type="GO" id="GO:0016787">
    <property type="term" value="F:hydrolase activity"/>
    <property type="evidence" value="ECO:0007669"/>
    <property type="project" value="UniProtKB-KW"/>
</dbReference>
<keyword evidence="2 4" id="KW-0378">Hydrolase</keyword>
<dbReference type="RefSeq" id="WP_186995600.1">
    <property type="nucleotide sequence ID" value="NZ_JACOQG010000039.1"/>
</dbReference>
<keyword evidence="5" id="KW-1185">Reference proteome</keyword>
<dbReference type="InterPro" id="IPR052193">
    <property type="entry name" value="Peptidase_C59"/>
</dbReference>
<dbReference type="EMBL" id="JACOQG010000039">
    <property type="protein sequence ID" value="MBC5781005.1"/>
    <property type="molecule type" value="Genomic_DNA"/>
</dbReference>
<comment type="similarity">
    <text evidence="1">Belongs to the peptidase C59 family.</text>
</comment>